<dbReference type="Pfam" id="PF00132">
    <property type="entry name" value="Hexapep"/>
    <property type="match status" value="1"/>
</dbReference>
<accession>A0A9E6MQR2</accession>
<dbReference type="Gene3D" id="2.160.10.10">
    <property type="entry name" value="Hexapeptide repeat proteins"/>
    <property type="match status" value="1"/>
</dbReference>
<evidence type="ECO:0000313" key="1">
    <source>
        <dbReference type="EMBL" id="NHM14949.1"/>
    </source>
</evidence>
<name>A0A9E6MQR2_9ACTN</name>
<dbReference type="PANTHER" id="PTHR23416">
    <property type="entry name" value="SIALIC ACID SYNTHASE-RELATED"/>
    <property type="match status" value="1"/>
</dbReference>
<reference evidence="2" key="2">
    <citation type="submission" date="2021-04" db="EMBL/GenBank/DDBJ databases">
        <title>Novel species in family Eggerthellaceae.</title>
        <authorList>
            <person name="Zhang G."/>
        </authorList>
    </citation>
    <scope>NUCLEOTIDE SEQUENCE</scope>
    <source>
        <strain evidence="2">Zg-886</strain>
    </source>
</reference>
<dbReference type="InterPro" id="IPR051159">
    <property type="entry name" value="Hexapeptide_acetyltransf"/>
</dbReference>
<reference evidence="1 3" key="1">
    <citation type="submission" date="2019-11" db="EMBL/GenBank/DDBJ databases">
        <title>Eggerthellaceae novel genus isolated from the rectal contents of marmort.</title>
        <authorList>
            <person name="Zhang G."/>
        </authorList>
    </citation>
    <scope>NUCLEOTIDE SEQUENCE [LARGE SCALE GENOMIC DNA]</scope>
    <source>
        <strain evidence="1">Zg-886</strain>
        <strain evidence="3">zg-886</strain>
    </source>
</reference>
<evidence type="ECO:0008006" key="5">
    <source>
        <dbReference type="Google" id="ProtNLM"/>
    </source>
</evidence>
<evidence type="ECO:0000313" key="4">
    <source>
        <dbReference type="Proteomes" id="UP000671910"/>
    </source>
</evidence>
<proteinExistence type="predicted"/>
<dbReference type="EMBL" id="CP072829">
    <property type="protein sequence ID" value="QTU84245.1"/>
    <property type="molecule type" value="Genomic_DNA"/>
</dbReference>
<sequence>MVEATSSSSLAESVEESGNRLVGEVPAMVNSKIVFKGKGNILYCEEGVRLSGSRIVFNGDDSLVYLRRSKDALMLGIDMYNANVFVMGSDCYTNGVFHAILSEGRHVFVGDHALLSFGIWVRTADPHLVYDVKTHRRINPSRHVFIGDHVWIGQSAFILKGTIIGSGSIVGAASVVAGKRIPSNASWGGNPARPIRNGVFWNGSCVHAWGPKQTKARAVDSGKGSIFKNDPNEVVDVTGFLAELDELDMAAARLAYLKEHFERHPGGNRYFIPVEGEEEGGKASGSVKKSLFGRRK</sequence>
<gene>
    <name evidence="1" type="ORF">GMI68_09325</name>
    <name evidence="2" type="ORF">J7S26_07830</name>
</gene>
<dbReference type="Proteomes" id="UP000636394">
    <property type="component" value="Unassembled WGS sequence"/>
</dbReference>
<dbReference type="InterPro" id="IPR001451">
    <property type="entry name" value="Hexapep"/>
</dbReference>
<keyword evidence="3" id="KW-1185">Reference proteome</keyword>
<dbReference type="KEGG" id="ebz:J7S26_07830"/>
<dbReference type="Proteomes" id="UP000671910">
    <property type="component" value="Chromosome"/>
</dbReference>
<dbReference type="EMBL" id="WPCR01000015">
    <property type="protein sequence ID" value="NHM14949.1"/>
    <property type="molecule type" value="Genomic_DNA"/>
</dbReference>
<dbReference type="InterPro" id="IPR011004">
    <property type="entry name" value="Trimer_LpxA-like_sf"/>
</dbReference>
<dbReference type="RefSeq" id="WP_166340433.1">
    <property type="nucleotide sequence ID" value="NZ_CP072829.1"/>
</dbReference>
<dbReference type="SUPFAM" id="SSF51161">
    <property type="entry name" value="Trimeric LpxA-like enzymes"/>
    <property type="match status" value="1"/>
</dbReference>
<dbReference type="PANTHER" id="PTHR23416:SF78">
    <property type="entry name" value="LIPOPOLYSACCHARIDE BIOSYNTHESIS O-ACETYL TRANSFERASE WBBJ-RELATED"/>
    <property type="match status" value="1"/>
</dbReference>
<protein>
    <recommendedName>
        <fullName evidence="5">Acyltransferase</fullName>
    </recommendedName>
</protein>
<evidence type="ECO:0000313" key="3">
    <source>
        <dbReference type="Proteomes" id="UP000636394"/>
    </source>
</evidence>
<evidence type="ECO:0000313" key="2">
    <source>
        <dbReference type="EMBL" id="QTU84245.1"/>
    </source>
</evidence>
<organism evidence="2 4">
    <name type="scientific">Xiamenia xianingshaonis</name>
    <dbReference type="NCBI Taxonomy" id="2682776"/>
    <lineage>
        <taxon>Bacteria</taxon>
        <taxon>Bacillati</taxon>
        <taxon>Actinomycetota</taxon>
        <taxon>Coriobacteriia</taxon>
        <taxon>Eggerthellales</taxon>
        <taxon>Eggerthellaceae</taxon>
        <taxon>Xiamenia</taxon>
    </lineage>
</organism>
<dbReference type="AlphaFoldDB" id="A0A9E6MQR2"/>